<organism evidence="1 2">
    <name type="scientific">Pelomonas aquatica</name>
    <dbReference type="NCBI Taxonomy" id="431058"/>
    <lineage>
        <taxon>Bacteria</taxon>
        <taxon>Pseudomonadati</taxon>
        <taxon>Pseudomonadota</taxon>
        <taxon>Betaproteobacteria</taxon>
        <taxon>Burkholderiales</taxon>
        <taxon>Sphaerotilaceae</taxon>
        <taxon>Roseateles</taxon>
    </lineage>
</organism>
<keyword evidence="2" id="KW-1185">Reference proteome</keyword>
<sequence>MVLALIALLGLALSVVGPRWADDSQRESEQELLKVGSLYAQAIKSYYEASPGSLKQYPPDLQSLLLDTRFVGVRRHIRRLYADPLQPERPWGLVRDGDGRVRGVFSQDERAPQRQSALVNEWLDLKPAGRYSQWVFSPRTSS</sequence>
<protein>
    <submittedName>
        <fullName evidence="1">Type II secretion system protein</fullName>
    </submittedName>
</protein>
<evidence type="ECO:0000313" key="2">
    <source>
        <dbReference type="Proteomes" id="UP001152766"/>
    </source>
</evidence>
<accession>A0A9X4R5X4</accession>
<reference evidence="1" key="1">
    <citation type="submission" date="2019-02" db="EMBL/GenBank/DDBJ databases">
        <title>Draft genome of the type strain Pelomonas aquatica CCUG 52575T.</title>
        <authorList>
            <person name="Gomila M."/>
            <person name="Lalucat J."/>
        </authorList>
    </citation>
    <scope>NUCLEOTIDE SEQUENCE</scope>
    <source>
        <strain evidence="1">CCUG 52575</strain>
    </source>
</reference>
<dbReference type="Proteomes" id="UP001152766">
    <property type="component" value="Unassembled WGS sequence"/>
</dbReference>
<comment type="caution">
    <text evidence="1">The sequence shown here is derived from an EMBL/GenBank/DDBJ whole genome shotgun (WGS) entry which is preliminary data.</text>
</comment>
<dbReference type="RefSeq" id="WP_268154483.1">
    <property type="nucleotide sequence ID" value="NZ_JAPPUW010000037.1"/>
</dbReference>
<dbReference type="AlphaFoldDB" id="A0A9X4R5X4"/>
<proteinExistence type="predicted"/>
<name>A0A9X4R5X4_9BURK</name>
<gene>
    <name evidence="1" type="ORF">EXJ73_16870</name>
</gene>
<evidence type="ECO:0000313" key="1">
    <source>
        <dbReference type="EMBL" id="MDG0864135.1"/>
    </source>
</evidence>
<dbReference type="EMBL" id="SGUG01000027">
    <property type="protein sequence ID" value="MDG0864135.1"/>
    <property type="molecule type" value="Genomic_DNA"/>
</dbReference>